<dbReference type="EMBL" id="RZNY01000002">
    <property type="protein sequence ID" value="RUT48045.1"/>
    <property type="molecule type" value="Genomic_DNA"/>
</dbReference>
<sequence>MLIDLSYMIQDGMPVYPGDEETVLVQSKHIEQDYYNNHQLSINMHAGTHIDGPMHLTHSKKYLNEYPLDTFIAEGCLLDVSKETSIDYKEEYENLIQPKHIVVLYTGHSRFNGQSSYFTDYPVLTLAFAELLVRKQVKMIGLDTPSPDKYPFEVHKHLFQNEILIIENLANVDQLLNAKSFEIIALPLYIRADSSIARVIARVK</sequence>
<dbReference type="PANTHER" id="PTHR31118:SF12">
    <property type="entry name" value="CYCLASE-LIKE PROTEIN 2"/>
    <property type="match status" value="1"/>
</dbReference>
<dbReference type="InterPro" id="IPR037175">
    <property type="entry name" value="KFase_sf"/>
</dbReference>
<dbReference type="Gene3D" id="3.50.30.50">
    <property type="entry name" value="Putative cyclase"/>
    <property type="match status" value="1"/>
</dbReference>
<accession>A0A3S1CB56</accession>
<evidence type="ECO:0000313" key="1">
    <source>
        <dbReference type="EMBL" id="RUT48045.1"/>
    </source>
</evidence>
<dbReference type="InterPro" id="IPR007325">
    <property type="entry name" value="KFase/CYL"/>
</dbReference>
<comment type="caution">
    <text evidence="1">The sequence shown here is derived from an EMBL/GenBank/DDBJ whole genome shotgun (WGS) entry which is preliminary data.</text>
</comment>
<name>A0A3S1CB56_9BACL</name>
<dbReference type="Pfam" id="PF04199">
    <property type="entry name" value="Cyclase"/>
    <property type="match status" value="1"/>
</dbReference>
<dbReference type="OrthoDB" id="9796085at2"/>
<dbReference type="AlphaFoldDB" id="A0A3S1CB56"/>
<dbReference type="PANTHER" id="PTHR31118">
    <property type="entry name" value="CYCLASE-LIKE PROTEIN 2"/>
    <property type="match status" value="1"/>
</dbReference>
<protein>
    <submittedName>
        <fullName evidence="1">Cyclase family protein</fullName>
    </submittedName>
</protein>
<dbReference type="RefSeq" id="WP_127190463.1">
    <property type="nucleotide sequence ID" value="NZ_RZNY01000002.1"/>
</dbReference>
<keyword evidence="2" id="KW-1185">Reference proteome</keyword>
<dbReference type="GO" id="GO:0019441">
    <property type="term" value="P:L-tryptophan catabolic process to kynurenine"/>
    <property type="evidence" value="ECO:0007669"/>
    <property type="project" value="InterPro"/>
</dbReference>
<proteinExistence type="predicted"/>
<dbReference type="SUPFAM" id="SSF102198">
    <property type="entry name" value="Putative cyclase"/>
    <property type="match status" value="1"/>
</dbReference>
<dbReference type="Proteomes" id="UP000279446">
    <property type="component" value="Unassembled WGS sequence"/>
</dbReference>
<dbReference type="GO" id="GO:0004061">
    <property type="term" value="F:arylformamidase activity"/>
    <property type="evidence" value="ECO:0007669"/>
    <property type="project" value="InterPro"/>
</dbReference>
<reference evidence="1 2" key="1">
    <citation type="submission" date="2018-12" db="EMBL/GenBank/DDBJ databases">
        <authorList>
            <person name="Sun L."/>
            <person name="Chen Z."/>
        </authorList>
    </citation>
    <scope>NUCLEOTIDE SEQUENCE [LARGE SCALE GENOMIC DNA]</scope>
    <source>
        <strain evidence="1 2">DSM 15890</strain>
    </source>
</reference>
<organism evidence="1 2">
    <name type="scientific">Paenibacillus anaericanus</name>
    <dbReference type="NCBI Taxonomy" id="170367"/>
    <lineage>
        <taxon>Bacteria</taxon>
        <taxon>Bacillati</taxon>
        <taxon>Bacillota</taxon>
        <taxon>Bacilli</taxon>
        <taxon>Bacillales</taxon>
        <taxon>Paenibacillaceae</taxon>
        <taxon>Paenibacillus</taxon>
    </lineage>
</organism>
<evidence type="ECO:0000313" key="2">
    <source>
        <dbReference type="Proteomes" id="UP000279446"/>
    </source>
</evidence>
<gene>
    <name evidence="1" type="ORF">EJP82_02555</name>
</gene>